<dbReference type="GO" id="GO:0003924">
    <property type="term" value="F:GTPase activity"/>
    <property type="evidence" value="ECO:0007669"/>
    <property type="project" value="TreeGrafter"/>
</dbReference>
<keyword evidence="6" id="KW-0175">Coiled coil</keyword>
<gene>
    <name evidence="8" type="ORF">FSP39_021622</name>
</gene>
<name>A0AA88Y5R6_PINIB</name>
<comment type="similarity">
    <text evidence="1 5">Belongs to the GPN-loop GTPase family.</text>
</comment>
<evidence type="ECO:0000256" key="1">
    <source>
        <dbReference type="ARBA" id="ARBA00005290"/>
    </source>
</evidence>
<dbReference type="PANTHER" id="PTHR21231:SF8">
    <property type="entry name" value="GPN-LOOP GTPASE 1"/>
    <property type="match status" value="1"/>
</dbReference>
<dbReference type="Gene3D" id="3.40.50.300">
    <property type="entry name" value="P-loop containing nucleotide triphosphate hydrolases"/>
    <property type="match status" value="2"/>
</dbReference>
<feature type="region of interest" description="Disordered" evidence="7">
    <location>
        <begin position="1"/>
        <end position="26"/>
    </location>
</feature>
<evidence type="ECO:0000256" key="2">
    <source>
        <dbReference type="ARBA" id="ARBA00022741"/>
    </source>
</evidence>
<keyword evidence="2 5" id="KW-0547">Nucleotide-binding</keyword>
<evidence type="ECO:0000256" key="5">
    <source>
        <dbReference type="RuleBase" id="RU365059"/>
    </source>
</evidence>
<dbReference type="GO" id="GO:0005525">
    <property type="term" value="F:GTP binding"/>
    <property type="evidence" value="ECO:0007669"/>
    <property type="project" value="UniProtKB-KW"/>
</dbReference>
<comment type="subunit">
    <text evidence="5">Binds to RNA polymerase II.</text>
</comment>
<dbReference type="Pfam" id="PF03029">
    <property type="entry name" value="ATP_bind_1"/>
    <property type="match status" value="2"/>
</dbReference>
<feature type="coiled-coil region" evidence="6">
    <location>
        <begin position="237"/>
        <end position="269"/>
    </location>
</feature>
<keyword evidence="9" id="KW-1185">Reference proteome</keyword>
<keyword evidence="4 5" id="KW-0342">GTP-binding</keyword>
<keyword evidence="5" id="KW-0963">Cytoplasm</keyword>
<comment type="function">
    <text evidence="5">Small GTPase required for proper nuclear import of RNA polymerase II (RNAPII). May act at an RNAP assembly step prior to nuclear import.</text>
</comment>
<dbReference type="EC" id="3.6.5.-" evidence="5"/>
<comment type="subcellular location">
    <subcellularLocation>
        <location evidence="5">Cytoplasm</location>
    </subcellularLocation>
    <subcellularLocation>
        <location evidence="5">Nucleus</location>
    </subcellularLocation>
</comment>
<sequence>MACARETHAESEENTSRMDDSQSNSSKPTCIIVLGMAGSGKTTFVQRLTAHLHAKKTPPYVINLDPAVHEVPYPANIGNHNNFIINQTLLCMLLYNNEASSFPTVVVYVMDTSRSVNPITFMSNMLYACSILYKAKLPFIVAMNKIDIIDNSFAVEWMTDFEAFQDAVGAGDIIRVKFDSIHESRYRTYFFDLIVTFDCLFSQNVGVSSMTGEGVEQFFKHVNDAVDEYEREYKPQYEKLKKEKERKEMERQEEQIARAKQDMDSGKTISELAGLYVIVP</sequence>
<evidence type="ECO:0000256" key="4">
    <source>
        <dbReference type="ARBA" id="ARBA00023134"/>
    </source>
</evidence>
<dbReference type="AlphaFoldDB" id="A0AA88Y5R6"/>
<keyword evidence="3 5" id="KW-0378">Hydrolase</keyword>
<comment type="caution">
    <text evidence="8">The sequence shown here is derived from an EMBL/GenBank/DDBJ whole genome shotgun (WGS) entry which is preliminary data.</text>
</comment>
<evidence type="ECO:0000256" key="7">
    <source>
        <dbReference type="SAM" id="MobiDB-lite"/>
    </source>
</evidence>
<dbReference type="InterPro" id="IPR027417">
    <property type="entry name" value="P-loop_NTPase"/>
</dbReference>
<evidence type="ECO:0000313" key="8">
    <source>
        <dbReference type="EMBL" id="KAK3095982.1"/>
    </source>
</evidence>
<evidence type="ECO:0000256" key="6">
    <source>
        <dbReference type="SAM" id="Coils"/>
    </source>
</evidence>
<dbReference type="Proteomes" id="UP001186944">
    <property type="component" value="Unassembled WGS sequence"/>
</dbReference>
<dbReference type="SUPFAM" id="SSF52540">
    <property type="entry name" value="P-loop containing nucleoside triphosphate hydrolases"/>
    <property type="match status" value="1"/>
</dbReference>
<feature type="compositionally biased region" description="Basic and acidic residues" evidence="7">
    <location>
        <begin position="1"/>
        <end position="20"/>
    </location>
</feature>
<evidence type="ECO:0000256" key="3">
    <source>
        <dbReference type="ARBA" id="ARBA00022801"/>
    </source>
</evidence>
<evidence type="ECO:0000313" key="9">
    <source>
        <dbReference type="Proteomes" id="UP001186944"/>
    </source>
</evidence>
<organism evidence="8 9">
    <name type="scientific">Pinctada imbricata</name>
    <name type="common">Atlantic pearl-oyster</name>
    <name type="synonym">Pinctada martensii</name>
    <dbReference type="NCBI Taxonomy" id="66713"/>
    <lineage>
        <taxon>Eukaryota</taxon>
        <taxon>Metazoa</taxon>
        <taxon>Spiralia</taxon>
        <taxon>Lophotrochozoa</taxon>
        <taxon>Mollusca</taxon>
        <taxon>Bivalvia</taxon>
        <taxon>Autobranchia</taxon>
        <taxon>Pteriomorphia</taxon>
        <taxon>Pterioida</taxon>
        <taxon>Pterioidea</taxon>
        <taxon>Pteriidae</taxon>
        <taxon>Pinctada</taxon>
    </lineage>
</organism>
<proteinExistence type="inferred from homology"/>
<dbReference type="InterPro" id="IPR004130">
    <property type="entry name" value="Gpn"/>
</dbReference>
<accession>A0AA88Y5R6</accession>
<dbReference type="GO" id="GO:0005634">
    <property type="term" value="C:nucleus"/>
    <property type="evidence" value="ECO:0007669"/>
    <property type="project" value="UniProtKB-SubCell"/>
</dbReference>
<dbReference type="EMBL" id="VSWD01000008">
    <property type="protein sequence ID" value="KAK3095982.1"/>
    <property type="molecule type" value="Genomic_DNA"/>
</dbReference>
<dbReference type="GO" id="GO:0005737">
    <property type="term" value="C:cytoplasm"/>
    <property type="evidence" value="ECO:0007669"/>
    <property type="project" value="UniProtKB-SubCell"/>
</dbReference>
<protein>
    <recommendedName>
        <fullName evidence="5">GPN-loop GTPase</fullName>
        <ecNumber evidence="5">3.6.5.-</ecNumber>
    </recommendedName>
</protein>
<dbReference type="PANTHER" id="PTHR21231">
    <property type="entry name" value="XPA-BINDING PROTEIN 1-RELATED"/>
    <property type="match status" value="1"/>
</dbReference>
<reference evidence="8" key="1">
    <citation type="submission" date="2019-08" db="EMBL/GenBank/DDBJ databases">
        <title>The improved chromosome-level genome for the pearl oyster Pinctada fucata martensii using PacBio sequencing and Hi-C.</title>
        <authorList>
            <person name="Zheng Z."/>
        </authorList>
    </citation>
    <scope>NUCLEOTIDE SEQUENCE</scope>
    <source>
        <strain evidence="8">ZZ-2019</strain>
        <tissue evidence="8">Adductor muscle</tissue>
    </source>
</reference>